<evidence type="ECO:0000256" key="2">
    <source>
        <dbReference type="SAM" id="Phobius"/>
    </source>
</evidence>
<keyword evidence="5" id="KW-1185">Reference proteome</keyword>
<keyword evidence="2" id="KW-0472">Membrane</keyword>
<feature type="transmembrane region" description="Helical" evidence="2">
    <location>
        <begin position="213"/>
        <end position="237"/>
    </location>
</feature>
<organism evidence="4 5">
    <name type="scientific">Phycomyces blakesleeanus (strain ATCC 8743b / DSM 1359 / FGSC 10004 / NBRC 33097 / NRRL 1555)</name>
    <dbReference type="NCBI Taxonomy" id="763407"/>
    <lineage>
        <taxon>Eukaryota</taxon>
        <taxon>Fungi</taxon>
        <taxon>Fungi incertae sedis</taxon>
        <taxon>Mucoromycota</taxon>
        <taxon>Mucoromycotina</taxon>
        <taxon>Mucoromycetes</taxon>
        <taxon>Mucorales</taxon>
        <taxon>Phycomycetaceae</taxon>
        <taxon>Phycomyces</taxon>
    </lineage>
</organism>
<reference evidence="5" key="1">
    <citation type="submission" date="2015-06" db="EMBL/GenBank/DDBJ databases">
        <title>Expansion of signal transduction pathways in fungi by whole-genome duplication.</title>
        <authorList>
            <consortium name="DOE Joint Genome Institute"/>
            <person name="Corrochano L.M."/>
            <person name="Kuo A."/>
            <person name="Marcet-Houben M."/>
            <person name="Polaino S."/>
            <person name="Salamov A."/>
            <person name="Villalobos J.M."/>
            <person name="Alvarez M.I."/>
            <person name="Avalos J."/>
            <person name="Benito E.P."/>
            <person name="Benoit I."/>
            <person name="Burger G."/>
            <person name="Camino L.P."/>
            <person name="Canovas D."/>
            <person name="Cerda-Olmedo E."/>
            <person name="Cheng J.-F."/>
            <person name="Dominguez A."/>
            <person name="Elias M."/>
            <person name="Eslava A.P."/>
            <person name="Glaser F."/>
            <person name="Grimwood J."/>
            <person name="Gutierrez G."/>
            <person name="Heitman J."/>
            <person name="Henrissat B."/>
            <person name="Iturriaga E.A."/>
            <person name="Lang B.F."/>
            <person name="Lavin J.L."/>
            <person name="Lee S."/>
            <person name="Li W."/>
            <person name="Lindquist E."/>
            <person name="Lopez-Garcia S."/>
            <person name="Luque E.M."/>
            <person name="Marcos A.T."/>
            <person name="Martin J."/>
            <person name="McCluskey K."/>
            <person name="Medina H.R."/>
            <person name="Miralles-Duran A."/>
            <person name="Miyazaki A."/>
            <person name="Munoz-Torres E."/>
            <person name="Oguiza J.A."/>
            <person name="Ohm R."/>
            <person name="Olmedo M."/>
            <person name="Orejas M."/>
            <person name="Ortiz-Castellanos L."/>
            <person name="Pisabarro A.G."/>
            <person name="Rodriguez-Romero J."/>
            <person name="Ruiz-Herrera J."/>
            <person name="Ruiz-Vazquez R."/>
            <person name="Sanz C."/>
            <person name="Schackwitz W."/>
            <person name="Schmutz J."/>
            <person name="Shahriari M."/>
            <person name="Shelest E."/>
            <person name="Silva-Franco F."/>
            <person name="Soanes D."/>
            <person name="Syed K."/>
            <person name="Tagua V.G."/>
            <person name="Talbot N.J."/>
            <person name="Thon M."/>
            <person name="De vries R.P."/>
            <person name="Wiebenga A."/>
            <person name="Yadav J.S."/>
            <person name="Braun E.L."/>
            <person name="Baker S."/>
            <person name="Garre V."/>
            <person name="Horwitz B."/>
            <person name="Torres-Martinez S."/>
            <person name="Idnurm A."/>
            <person name="Herrera-Estrella A."/>
            <person name="Gabaldon T."/>
            <person name="Grigoriev I.V."/>
        </authorList>
    </citation>
    <scope>NUCLEOTIDE SEQUENCE [LARGE SCALE GENOMIC DNA]</scope>
    <source>
        <strain evidence="5">NRRL 1555(-)</strain>
    </source>
</reference>
<dbReference type="GeneID" id="29000396"/>
<evidence type="ECO:0000313" key="4">
    <source>
        <dbReference type="EMBL" id="OAD69150.1"/>
    </source>
</evidence>
<dbReference type="OrthoDB" id="195231at2759"/>
<feature type="region of interest" description="Disordered" evidence="1">
    <location>
        <begin position="276"/>
        <end position="299"/>
    </location>
</feature>
<keyword evidence="3" id="KW-0732">Signal</keyword>
<feature type="chain" id="PRO_5007842314" evidence="3">
    <location>
        <begin position="19"/>
        <end position="371"/>
    </location>
</feature>
<feature type="signal peptide" evidence="3">
    <location>
        <begin position="1"/>
        <end position="18"/>
    </location>
</feature>
<accession>A0A163D6Q3</accession>
<feature type="region of interest" description="Disordered" evidence="1">
    <location>
        <begin position="322"/>
        <end position="371"/>
    </location>
</feature>
<dbReference type="EMBL" id="KV440992">
    <property type="protein sequence ID" value="OAD69150.1"/>
    <property type="molecule type" value="Genomic_DNA"/>
</dbReference>
<protein>
    <submittedName>
        <fullName evidence="4">Uncharacterized protein</fullName>
    </submittedName>
</protein>
<dbReference type="RefSeq" id="XP_018287190.1">
    <property type="nucleotide sequence ID" value="XM_018439490.1"/>
</dbReference>
<proteinExistence type="predicted"/>
<keyword evidence="2" id="KW-0812">Transmembrane</keyword>
<name>A0A163D6Q3_PHYB8</name>
<feature type="compositionally biased region" description="Polar residues" evidence="1">
    <location>
        <begin position="277"/>
        <end position="299"/>
    </location>
</feature>
<gene>
    <name evidence="4" type="ORF">PHYBLDRAFT_188370</name>
</gene>
<feature type="compositionally biased region" description="Polar residues" evidence="1">
    <location>
        <begin position="338"/>
        <end position="352"/>
    </location>
</feature>
<dbReference type="VEuPathDB" id="FungiDB:PHYBLDRAFT_188370"/>
<dbReference type="Proteomes" id="UP000077315">
    <property type="component" value="Unassembled WGS sequence"/>
</dbReference>
<evidence type="ECO:0000256" key="1">
    <source>
        <dbReference type="SAM" id="MobiDB-lite"/>
    </source>
</evidence>
<dbReference type="InParanoid" id="A0A163D6Q3"/>
<dbReference type="STRING" id="763407.A0A163D6Q3"/>
<dbReference type="AlphaFoldDB" id="A0A163D6Q3"/>
<keyword evidence="2" id="KW-1133">Transmembrane helix</keyword>
<evidence type="ECO:0000256" key="3">
    <source>
        <dbReference type="SAM" id="SignalP"/>
    </source>
</evidence>
<evidence type="ECO:0000313" key="5">
    <source>
        <dbReference type="Proteomes" id="UP000077315"/>
    </source>
</evidence>
<sequence>MLPFSSLLILLFLASALALNLGDQCDPSVYYSASWLYEDSCDDVYLYCDAASSVCKFKGCSNTDYIKNWDTTLYDLPQRCGADTYCPDDSSFCTPLLPIGGKCEPQRDDECSGNGTVCLNFTCLIKGAPIGGQCGSDRTNYVSYDAEGYSVQQTIIRDNCTVGSYCDDLTSPVCVISRVNGAQCQQDRECISASCNNDGICVNGPEVFKKIAVWLWAVVGVAVFLFVILTLAALWVLHRYQARKEHAKILKFFGDNEEFARYALADGDFTGMYSVQPDRTSPSTSEIPAGTSATRTNPSKSSVVYLGTPDYNESQALGLTRPLQWRNSSTTKLRESPSIPSFHTNRTSQRYSDSIGPEMTERTPEPPLPRP</sequence>